<protein>
    <submittedName>
        <fullName evidence="6">Squalene--hopene cyclase</fullName>
    </submittedName>
</protein>
<dbReference type="Pfam" id="PF13249">
    <property type="entry name" value="SQHop_cyclase_N"/>
    <property type="match status" value="1"/>
</dbReference>
<dbReference type="PANTHER" id="PTHR11764">
    <property type="entry name" value="TERPENE CYCLASE/MUTASE FAMILY MEMBER"/>
    <property type="match status" value="1"/>
</dbReference>
<dbReference type="NCBIfam" id="TIGR01787">
    <property type="entry name" value="squalene_cyclas"/>
    <property type="match status" value="1"/>
</dbReference>
<proteinExistence type="inferred from homology"/>
<comment type="caution">
    <text evidence="6">The sequence shown here is derived from an EMBL/GenBank/DDBJ whole genome shotgun (WGS) entry which is preliminary data.</text>
</comment>
<keyword evidence="7" id="KW-1185">Reference proteome</keyword>
<dbReference type="InterPro" id="IPR032696">
    <property type="entry name" value="SQ_cyclase_C"/>
</dbReference>
<dbReference type="InterPro" id="IPR018333">
    <property type="entry name" value="Squalene_cyclase"/>
</dbReference>
<dbReference type="InterPro" id="IPR008930">
    <property type="entry name" value="Terpenoid_cyclase/PrenylTrfase"/>
</dbReference>
<dbReference type="Gene3D" id="1.50.10.20">
    <property type="match status" value="2"/>
</dbReference>
<dbReference type="RefSeq" id="WP_343789853.1">
    <property type="nucleotide sequence ID" value="NZ_BAAAFH010000022.1"/>
</dbReference>
<dbReference type="CDD" id="cd02892">
    <property type="entry name" value="SQCY_1"/>
    <property type="match status" value="1"/>
</dbReference>
<feature type="domain" description="Squalene cyclase N-terminal" evidence="5">
    <location>
        <begin position="86"/>
        <end position="373"/>
    </location>
</feature>
<comment type="pathway">
    <text evidence="1">Secondary metabolite biosynthesis; hopanoid biosynthesis.</text>
</comment>
<evidence type="ECO:0000313" key="6">
    <source>
        <dbReference type="EMBL" id="GAA0876626.1"/>
    </source>
</evidence>
<organism evidence="6 7">
    <name type="scientific">Wandonia haliotis</name>
    <dbReference type="NCBI Taxonomy" id="574963"/>
    <lineage>
        <taxon>Bacteria</taxon>
        <taxon>Pseudomonadati</taxon>
        <taxon>Bacteroidota</taxon>
        <taxon>Flavobacteriia</taxon>
        <taxon>Flavobacteriales</taxon>
        <taxon>Crocinitomicaceae</taxon>
        <taxon>Wandonia</taxon>
    </lineage>
</organism>
<dbReference type="Proteomes" id="UP001501126">
    <property type="component" value="Unassembled WGS sequence"/>
</dbReference>
<comment type="similarity">
    <text evidence="2">Belongs to the terpene cyclase/mutase family.</text>
</comment>
<reference evidence="6 7" key="1">
    <citation type="journal article" date="2019" name="Int. J. Syst. Evol. Microbiol.">
        <title>The Global Catalogue of Microorganisms (GCM) 10K type strain sequencing project: providing services to taxonomists for standard genome sequencing and annotation.</title>
        <authorList>
            <consortium name="The Broad Institute Genomics Platform"/>
            <consortium name="The Broad Institute Genome Sequencing Center for Infectious Disease"/>
            <person name="Wu L."/>
            <person name="Ma J."/>
        </authorList>
    </citation>
    <scope>NUCLEOTIDE SEQUENCE [LARGE SCALE GENOMIC DNA]</scope>
    <source>
        <strain evidence="6 7">JCM 16083</strain>
    </source>
</reference>
<accession>A0ABN1MTM1</accession>
<name>A0ABN1MTM1_9FLAO</name>
<evidence type="ECO:0000259" key="5">
    <source>
        <dbReference type="Pfam" id="PF13249"/>
    </source>
</evidence>
<gene>
    <name evidence="6" type="primary">shc</name>
    <name evidence="6" type="ORF">GCM10009118_30360</name>
</gene>
<evidence type="ECO:0000256" key="2">
    <source>
        <dbReference type="ARBA" id="ARBA00009755"/>
    </source>
</evidence>
<dbReference type="SFLD" id="SFLDG01016">
    <property type="entry name" value="Prenyltransferase_Like_2"/>
    <property type="match status" value="1"/>
</dbReference>
<dbReference type="Pfam" id="PF13243">
    <property type="entry name" value="SQHop_cyclase_C"/>
    <property type="match status" value="1"/>
</dbReference>
<feature type="domain" description="Squalene cyclase C-terminal" evidence="4">
    <location>
        <begin position="389"/>
        <end position="722"/>
    </location>
</feature>
<evidence type="ECO:0000313" key="7">
    <source>
        <dbReference type="Proteomes" id="UP001501126"/>
    </source>
</evidence>
<evidence type="ECO:0000256" key="3">
    <source>
        <dbReference type="ARBA" id="ARBA00022737"/>
    </source>
</evidence>
<dbReference type="SUPFAM" id="SSF48239">
    <property type="entry name" value="Terpenoid cyclases/Protein prenyltransferases"/>
    <property type="match status" value="2"/>
</dbReference>
<dbReference type="EMBL" id="BAAAFH010000022">
    <property type="protein sequence ID" value="GAA0876626.1"/>
    <property type="molecule type" value="Genomic_DNA"/>
</dbReference>
<evidence type="ECO:0000256" key="1">
    <source>
        <dbReference type="ARBA" id="ARBA00004999"/>
    </source>
</evidence>
<dbReference type="PANTHER" id="PTHR11764:SF20">
    <property type="entry name" value="LANOSTEROL SYNTHASE"/>
    <property type="match status" value="1"/>
</dbReference>
<evidence type="ECO:0000259" key="4">
    <source>
        <dbReference type="Pfam" id="PF13243"/>
    </source>
</evidence>
<keyword evidence="3" id="KW-0677">Repeat</keyword>
<dbReference type="InterPro" id="IPR032697">
    <property type="entry name" value="SQ_cyclase_N"/>
</dbReference>
<sequence length="727" mass="83221">MGQSLKEAWTFTNTNGRQLWFFNKEKAQEIAGTKSDEELWKKMDEEFIWDKSGNPNAQDNLYRDKYARPVGKKPETADEALDNGLNYFLSIQQEDGNWCGESGGPHFLLPGLLIATYCSDSMPDEARLVLMRRYLLNHQNPDGGWGLHIEGDSSMFGTAVNLAGLVVGGQDIHSEPVQKAIAWIHANGGVTGVPSWGKFYLAAIGLYDWKGMDPLMPELWLLPKWLPFYPGNYWNHTRMVYLPMSYVYGRKLTKTDDNLLAFRDMLYAGKYEQVNWKKARRACCPIDDYYTEKGLYKFLAGVLGVLEKITWKGLRKKALKNVADRIHAEDRHTDSVNLGPVNKVLNLLAVYYIDGSESPEFKRHRERLEDYIWLSEDGIKMNMYNGTQLWDTCFMAQALQEDPDRTPEIKAALKKIDHFVNYTFLDEDRWETERFDRLPSKGGWPFSTKENGWPVTDCTSQGMRTVLGLNNLGLASDQEIIKKLTHSVDFLLSCQNKDGGWASYEPTRAPKWLEKMNPSRVFGDIMVEYSYTECSSSTIQGLLAYRKFNPSYRKDDISKAVARGLKFIMDRQQDDGLWYANWAVCYTYATWFGVEALVQAGGIKYDENDAENPVTKACHGLFSIQKADGSWGEVWQACAEKRYIESEDGQVVNTAWALLTLFEAGYPIDDKVEKAIQFLVDRQIDTGDWPQQNISGIFNLNCTTGYINYRNIFPIWALQRYMKAKNG</sequence>